<dbReference type="Gene3D" id="3.40.50.1460">
    <property type="match status" value="1"/>
</dbReference>
<dbReference type="SUPFAM" id="SSF52540">
    <property type="entry name" value="P-loop containing nucleoside triphosphate hydrolases"/>
    <property type="match status" value="1"/>
</dbReference>
<evidence type="ECO:0000313" key="3">
    <source>
        <dbReference type="Proteomes" id="UP000249467"/>
    </source>
</evidence>
<evidence type="ECO:0000259" key="1">
    <source>
        <dbReference type="Pfam" id="PF00656"/>
    </source>
</evidence>
<dbReference type="EMBL" id="QBML01000006">
    <property type="protein sequence ID" value="PZO42618.1"/>
    <property type="molecule type" value="Genomic_DNA"/>
</dbReference>
<comment type="caution">
    <text evidence="2">The sequence shown here is derived from an EMBL/GenBank/DDBJ whole genome shotgun (WGS) entry which is preliminary data.</text>
</comment>
<dbReference type="InterPro" id="IPR011600">
    <property type="entry name" value="Pept_C14_caspase"/>
</dbReference>
<reference evidence="2 3" key="1">
    <citation type="submission" date="2018-04" db="EMBL/GenBank/DDBJ databases">
        <authorList>
            <person name="Go L.Y."/>
            <person name="Mitchell J.A."/>
        </authorList>
    </citation>
    <scope>NUCLEOTIDE SEQUENCE [LARGE SCALE GENOMIC DNA]</scope>
    <source>
        <strain evidence="2">ULC066bin1</strain>
    </source>
</reference>
<organism evidence="2 3">
    <name type="scientific">Pseudanabaena frigida</name>
    <dbReference type="NCBI Taxonomy" id="945775"/>
    <lineage>
        <taxon>Bacteria</taxon>
        <taxon>Bacillati</taxon>
        <taxon>Cyanobacteriota</taxon>
        <taxon>Cyanophyceae</taxon>
        <taxon>Pseudanabaenales</taxon>
        <taxon>Pseudanabaenaceae</taxon>
        <taxon>Pseudanabaena</taxon>
    </lineage>
</organism>
<reference evidence="2 3" key="2">
    <citation type="submission" date="2018-06" db="EMBL/GenBank/DDBJ databases">
        <title>Metagenomic assembly of (sub)arctic Cyanobacteria and their associated microbiome from non-axenic cultures.</title>
        <authorList>
            <person name="Baurain D."/>
        </authorList>
    </citation>
    <scope>NUCLEOTIDE SEQUENCE [LARGE SCALE GENOMIC DNA]</scope>
    <source>
        <strain evidence="2">ULC066bin1</strain>
    </source>
</reference>
<feature type="domain" description="Peptidase C14 caspase" evidence="1">
    <location>
        <begin position="2"/>
        <end position="204"/>
    </location>
</feature>
<sequence length="1288" mass="147505">MTRYALVIGIQKYGGSGFGDLEKPVEDAEAIAQILEAHGDFVEVTRLPSQWNGEKQCYEMAEADLKGEDLGKEITDFFEKVGSNEALIYFSGHGAQVTKLGQKKGYLITSDCTSENVASAGIALEDLNGLILNANFSSLVVLLDCCHSGSLLEKSQISSALGAFRSSDRNYFLATACRSHEKAYEGEDYSLFTAAVIKALKSPSANGRVRTPQLNKVIDDELGGSGQEPVVLKSGGEITLVTYPSTGKIEADCSDKLQNAIAKLRSDYEILDAAFFELIAAKVANNQARTQILKLRAANWSMLFQKNYVERDQQGEALEKALKLSEDYGISLMLIRGEPGAGKTALLRWLAHELFCQGKRVFYKKSQNQVGWLEQLREFSEESGGKHFYVIADDLFRDDSFLEELKQNEFLFPLTLIGTTRQNEDRHYELEGLEYKTVCLDLAKPSVVEKERILALPEVQSHLAGKSIAERQQLIDSPIMLVLMLQLSEGKPFDELLRGIVKDLPSQDNKPIYQAFGVLCSFFQFGIIVPFEILHLCLPKSDWSEKMILSELEGIIDTRTYSGHDGLTTVHELIAKTVMELEYRPKDSGNHPYTSTRKPLLERYLKAIIPHLEPMNTTQKWWINHSFRKLVEKNAAQELVREIIQNHSQYIKLLQQWNTISEWVFWASIYEKLGCLEQQQLCINSILLTQPQSSSDWIHWLTFIQRFGSRKQQQQAIIQTQSWLDTNADNGKVRTQYLSLVAQLGSQEQQQQAIIQTQSWLDTNFDNGEVRTRYMSLVAQLGSLEQQQQVIIQTQSWLDNHTNDWYVRTKYLALVVQLGSREQQQQAIIQTQSWLTSHLDDTHVRRHYLSLVAQLGSREQQQQAIIQTQSWLDAHPDNGEVRTQYLSLVAQLDSREQQQVLVQTQSWLDTHPDDREVRRQYLSLVAQLGSREQQQAIIQTQSWLDIHPDNSDVRTQYLSLIGRTDKKSIGIDTDSLIRNQWQWIMRQNKLDLSLWTCFLPVLYHHVSPNHELYNAAVNIVLKDYPDNPQIIGQVFGYFRDYLDYTTCRYLATEISETSLPTDKWQNWQNYIHAANFFRDYNDFDKAKTIYNRIISVKKKKIKRFPNLAKAIDFANLSYAKLLLLTNPTQPNEAIEKLNCILLQNTKHGYAHLLMAQSYQDKGISFYSEAINHFEKAIQYDIKKKGGFYYQFGCFYRHAVDNIQQAKEHFEKSLNQKISLPACIELAELEAAEGNLEQAKTLLESGLAIIPITRPEKEEREKLSDRIAALQTLLNLVVIKREWYKKESK</sequence>
<dbReference type="SUPFAM" id="SSF48452">
    <property type="entry name" value="TPR-like"/>
    <property type="match status" value="1"/>
</dbReference>
<dbReference type="Proteomes" id="UP000249467">
    <property type="component" value="Unassembled WGS sequence"/>
</dbReference>
<dbReference type="Gene3D" id="1.25.40.10">
    <property type="entry name" value="Tetratricopeptide repeat domain"/>
    <property type="match status" value="2"/>
</dbReference>
<gene>
    <name evidence="2" type="ORF">DCF19_06145</name>
</gene>
<dbReference type="GO" id="GO:0004197">
    <property type="term" value="F:cysteine-type endopeptidase activity"/>
    <property type="evidence" value="ECO:0007669"/>
    <property type="project" value="InterPro"/>
</dbReference>
<dbReference type="Gene3D" id="3.40.50.300">
    <property type="entry name" value="P-loop containing nucleotide triphosphate hydrolases"/>
    <property type="match status" value="1"/>
</dbReference>
<name>A0A2W4YHT5_9CYAN</name>
<proteinExistence type="predicted"/>
<dbReference type="InterPro" id="IPR027417">
    <property type="entry name" value="P-loop_NTPase"/>
</dbReference>
<dbReference type="InterPro" id="IPR011990">
    <property type="entry name" value="TPR-like_helical_dom_sf"/>
</dbReference>
<dbReference type="GO" id="GO:0006508">
    <property type="term" value="P:proteolysis"/>
    <property type="evidence" value="ECO:0007669"/>
    <property type="project" value="InterPro"/>
</dbReference>
<protein>
    <recommendedName>
        <fullName evidence="1">Peptidase C14 caspase domain-containing protein</fullName>
    </recommendedName>
</protein>
<evidence type="ECO:0000313" key="2">
    <source>
        <dbReference type="EMBL" id="PZO42618.1"/>
    </source>
</evidence>
<dbReference type="Pfam" id="PF00656">
    <property type="entry name" value="Peptidase_C14"/>
    <property type="match status" value="1"/>
</dbReference>
<accession>A0A2W4YHT5</accession>